<keyword evidence="5 9" id="KW-0808">Transferase</keyword>
<dbReference type="InterPro" id="IPR000682">
    <property type="entry name" value="PCMT"/>
</dbReference>
<comment type="catalytic activity">
    <reaction evidence="8 9">
        <text>[protein]-L-isoaspartate + S-adenosyl-L-methionine = [protein]-L-isoaspartate alpha-methyl ester + S-adenosyl-L-homocysteine</text>
        <dbReference type="Rhea" id="RHEA:12705"/>
        <dbReference type="Rhea" id="RHEA-COMP:12143"/>
        <dbReference type="Rhea" id="RHEA-COMP:12144"/>
        <dbReference type="ChEBI" id="CHEBI:57856"/>
        <dbReference type="ChEBI" id="CHEBI:59789"/>
        <dbReference type="ChEBI" id="CHEBI:90596"/>
        <dbReference type="ChEBI" id="CHEBI:90598"/>
        <dbReference type="EC" id="2.1.1.77"/>
    </reaction>
</comment>
<dbReference type="GO" id="GO:0032259">
    <property type="term" value="P:methylation"/>
    <property type="evidence" value="ECO:0007669"/>
    <property type="project" value="UniProtKB-KW"/>
</dbReference>
<organism evidence="11">
    <name type="scientific">Ignisphaera aggregans</name>
    <dbReference type="NCBI Taxonomy" id="334771"/>
    <lineage>
        <taxon>Archaea</taxon>
        <taxon>Thermoproteota</taxon>
        <taxon>Thermoprotei</taxon>
        <taxon>Desulfurococcales</taxon>
        <taxon>Desulfurococcaceae</taxon>
        <taxon>Ignisphaera</taxon>
    </lineage>
</organism>
<dbReference type="InterPro" id="IPR029063">
    <property type="entry name" value="SAM-dependent_MTases_sf"/>
</dbReference>
<evidence type="ECO:0000256" key="8">
    <source>
        <dbReference type="ARBA" id="ARBA00029295"/>
    </source>
</evidence>
<dbReference type="GO" id="GO:0030091">
    <property type="term" value="P:protein repair"/>
    <property type="evidence" value="ECO:0007669"/>
    <property type="project" value="UniProtKB-UniRule"/>
</dbReference>
<dbReference type="EC" id="2.1.1.77" evidence="9"/>
<evidence type="ECO:0000313" key="11">
    <source>
        <dbReference type="EMBL" id="HGQ64162.1"/>
    </source>
</evidence>
<evidence type="ECO:0000256" key="1">
    <source>
        <dbReference type="ARBA" id="ARBA00004496"/>
    </source>
</evidence>
<keyword evidence="3 9" id="KW-0963">Cytoplasm</keyword>
<dbReference type="HAMAP" id="MF_00090">
    <property type="entry name" value="PIMT"/>
    <property type="match status" value="1"/>
</dbReference>
<dbReference type="AlphaFoldDB" id="A0A7C4NLA3"/>
<dbReference type="CDD" id="cd02440">
    <property type="entry name" value="AdoMet_MTases"/>
    <property type="match status" value="1"/>
</dbReference>
<dbReference type="GO" id="GO:0004719">
    <property type="term" value="F:protein-L-isoaspartate (D-aspartate) O-methyltransferase activity"/>
    <property type="evidence" value="ECO:0007669"/>
    <property type="project" value="UniProtKB-UniRule"/>
</dbReference>
<sequence>MSEEFYRQRVELVKYLKMSGLIKSKAVEEAFLAIPREYFVPEALREYAYNDHPLPIGHGQTISAPHMVAIMTEELQVEPHHKVLEIGTGSGYQAAILAHIVSKGGGHVYTIERIPELAKNALINISKAAPQLLEYVTIYVGDGTKGLLEFAPFDRIIVTAAAPKIPEPLIEQLALGGLMVIPVGSRYEQVLQVVSKSTEPPGQINIRYSIPCVFVPLVGEHGWKELEYR</sequence>
<reference evidence="11" key="1">
    <citation type="journal article" date="2020" name="mSystems">
        <title>Genome- and Community-Level Interaction Insights into Carbon Utilization and Element Cycling Functions of Hydrothermarchaeota in Hydrothermal Sediment.</title>
        <authorList>
            <person name="Zhou Z."/>
            <person name="Liu Y."/>
            <person name="Xu W."/>
            <person name="Pan J."/>
            <person name="Luo Z.H."/>
            <person name="Li M."/>
        </authorList>
    </citation>
    <scope>NUCLEOTIDE SEQUENCE [LARGE SCALE GENOMIC DNA]</scope>
    <source>
        <strain evidence="11">SpSt-637</strain>
        <strain evidence="10">SpSt-667</strain>
    </source>
</reference>
<comment type="caution">
    <text evidence="11">The sequence shown here is derived from an EMBL/GenBank/DDBJ whole genome shotgun (WGS) entry which is preliminary data.</text>
</comment>
<dbReference type="NCBIfam" id="NF001453">
    <property type="entry name" value="PRK00312.1"/>
    <property type="match status" value="1"/>
</dbReference>
<comment type="function">
    <text evidence="7 9">Catalyzes the methyl esterification of L-isoaspartyl residues in peptides and proteins that result from spontaneous decomposition of normal L-aspartyl and L-asparaginyl residues. It plays a role in the repair and/or degradation of damaged proteins.</text>
</comment>
<evidence type="ECO:0000256" key="9">
    <source>
        <dbReference type="HAMAP-Rule" id="MF_00090"/>
    </source>
</evidence>
<protein>
    <recommendedName>
        <fullName evidence="9">Protein-L-isoaspartate O-methyltransferase</fullName>
        <ecNumber evidence="9">2.1.1.77</ecNumber>
    </recommendedName>
    <alternativeName>
        <fullName evidence="9">L-isoaspartyl protein carboxyl methyltransferase</fullName>
    </alternativeName>
    <alternativeName>
        <fullName evidence="9">Protein L-isoaspartyl methyltransferase</fullName>
    </alternativeName>
    <alternativeName>
        <fullName evidence="9">Protein-beta-aspartate methyltransferase</fullName>
        <shortName evidence="9">PIMT</shortName>
    </alternativeName>
</protein>
<dbReference type="NCBIfam" id="TIGR00080">
    <property type="entry name" value="pimt"/>
    <property type="match status" value="1"/>
</dbReference>
<feature type="active site" evidence="9">
    <location>
        <position position="63"/>
    </location>
</feature>
<comment type="similarity">
    <text evidence="2 9">Belongs to the methyltransferase superfamily. L-isoaspartyl/D-aspartyl protein methyltransferase family.</text>
</comment>
<dbReference type="SUPFAM" id="SSF53335">
    <property type="entry name" value="S-adenosyl-L-methionine-dependent methyltransferases"/>
    <property type="match status" value="1"/>
</dbReference>
<evidence type="ECO:0000256" key="3">
    <source>
        <dbReference type="ARBA" id="ARBA00022490"/>
    </source>
</evidence>
<dbReference type="PANTHER" id="PTHR11579:SF0">
    <property type="entry name" value="PROTEIN-L-ISOASPARTATE(D-ASPARTATE) O-METHYLTRANSFERASE"/>
    <property type="match status" value="1"/>
</dbReference>
<dbReference type="EMBL" id="DTCK01000026">
    <property type="protein sequence ID" value="HGQ35877.1"/>
    <property type="molecule type" value="Genomic_DNA"/>
</dbReference>
<evidence type="ECO:0000256" key="2">
    <source>
        <dbReference type="ARBA" id="ARBA00005369"/>
    </source>
</evidence>
<name>A0A7C4NLA3_9CREN</name>
<evidence type="ECO:0000256" key="7">
    <source>
        <dbReference type="ARBA" id="ARBA00025330"/>
    </source>
</evidence>
<dbReference type="EMBL" id="DTBD01000021">
    <property type="protein sequence ID" value="HGQ64162.1"/>
    <property type="molecule type" value="Genomic_DNA"/>
</dbReference>
<dbReference type="PROSITE" id="PS01279">
    <property type="entry name" value="PCMT"/>
    <property type="match status" value="1"/>
</dbReference>
<evidence type="ECO:0000313" key="10">
    <source>
        <dbReference type="EMBL" id="HGQ35877.1"/>
    </source>
</evidence>
<evidence type="ECO:0000256" key="4">
    <source>
        <dbReference type="ARBA" id="ARBA00022603"/>
    </source>
</evidence>
<evidence type="ECO:0000256" key="5">
    <source>
        <dbReference type="ARBA" id="ARBA00022679"/>
    </source>
</evidence>
<dbReference type="Gene3D" id="3.40.50.150">
    <property type="entry name" value="Vaccinia Virus protein VP39"/>
    <property type="match status" value="1"/>
</dbReference>
<dbReference type="FunFam" id="3.40.50.150:FF:000010">
    <property type="entry name" value="Protein-L-isoaspartate O-methyltransferase"/>
    <property type="match status" value="1"/>
</dbReference>
<dbReference type="GO" id="GO:0005737">
    <property type="term" value="C:cytoplasm"/>
    <property type="evidence" value="ECO:0007669"/>
    <property type="project" value="UniProtKB-SubCell"/>
</dbReference>
<dbReference type="PANTHER" id="PTHR11579">
    <property type="entry name" value="PROTEIN-L-ISOASPARTATE O-METHYLTRANSFERASE"/>
    <property type="match status" value="1"/>
</dbReference>
<keyword evidence="6 9" id="KW-0949">S-adenosyl-L-methionine</keyword>
<keyword evidence="4 9" id="KW-0489">Methyltransferase</keyword>
<evidence type="ECO:0000256" key="6">
    <source>
        <dbReference type="ARBA" id="ARBA00022691"/>
    </source>
</evidence>
<dbReference type="Pfam" id="PF01135">
    <property type="entry name" value="PCMT"/>
    <property type="match status" value="1"/>
</dbReference>
<gene>
    <name evidence="9" type="primary">pcm</name>
    <name evidence="11" type="ORF">ENU08_02830</name>
    <name evidence="10" type="ORF">ENU41_04285</name>
</gene>
<accession>A0A7C4NLA3</accession>
<comment type="subcellular location">
    <subcellularLocation>
        <location evidence="1 9">Cytoplasm</location>
    </subcellularLocation>
</comment>
<proteinExistence type="inferred from homology"/>